<gene>
    <name evidence="1" type="ORF">ACRB68_17920</name>
</gene>
<comment type="caution">
    <text evidence="1">The sequence shown here is derived from an EMBL/GenBank/DDBJ whole genome shotgun (WGS) entry which is preliminary data.</text>
</comment>
<evidence type="ECO:0000313" key="2">
    <source>
        <dbReference type="Proteomes" id="UP000487268"/>
    </source>
</evidence>
<proteinExistence type="predicted"/>
<dbReference type="EMBL" id="WEGH01000001">
    <property type="protein sequence ID" value="MQY03747.1"/>
    <property type="molecule type" value="Genomic_DNA"/>
</dbReference>
<accession>A0A7K0BRJ1</accession>
<sequence length="212" mass="22930">MGPLPYRGEMTGFGALLARLPAYQQTDLGALTTATGITESDVRAVLNGMTPSPSLLRDAMPLTAEQRHRLRQFARALPQEERTTPTPPPRPWQHYPPGPGAVIVGLLHNRNLDWLSAARTLGTLTDRYLSAATIGMVGRGRVEPTPDLLADFATMLDIPAGILTALTGIGLPEPTPAEAGMAELIWEARRLPLAQLDQVRAQAARLRQSHLP</sequence>
<name>A0A7K0BRJ1_9ACTN</name>
<reference evidence="1 2" key="1">
    <citation type="submission" date="2019-10" db="EMBL/GenBank/DDBJ databases">
        <title>Actinomadura rubteroloni sp. nov. and Actinomadura macrotermitis sp. nov., isolated from the gut of fungus growing-termite Macrotermes natalensis.</title>
        <authorList>
            <person name="Benndorf R."/>
            <person name="Martin K."/>
            <person name="Kuefner M."/>
            <person name="De Beer W."/>
            <person name="Kaster A.-K."/>
            <person name="Vollmers J."/>
            <person name="Poulsen M."/>
            <person name="Beemelmanns C."/>
        </authorList>
    </citation>
    <scope>NUCLEOTIDE SEQUENCE [LARGE SCALE GENOMIC DNA]</scope>
    <source>
        <strain evidence="1 2">RB68</strain>
    </source>
</reference>
<organism evidence="1 2">
    <name type="scientific">Actinomadura macrotermitis</name>
    <dbReference type="NCBI Taxonomy" id="2585200"/>
    <lineage>
        <taxon>Bacteria</taxon>
        <taxon>Bacillati</taxon>
        <taxon>Actinomycetota</taxon>
        <taxon>Actinomycetes</taxon>
        <taxon>Streptosporangiales</taxon>
        <taxon>Thermomonosporaceae</taxon>
        <taxon>Actinomadura</taxon>
    </lineage>
</organism>
<protein>
    <submittedName>
        <fullName evidence="1">Uncharacterized protein</fullName>
    </submittedName>
</protein>
<dbReference type="AlphaFoldDB" id="A0A7K0BRJ1"/>
<keyword evidence="2" id="KW-1185">Reference proteome</keyword>
<dbReference type="Proteomes" id="UP000487268">
    <property type="component" value="Unassembled WGS sequence"/>
</dbReference>
<evidence type="ECO:0000313" key="1">
    <source>
        <dbReference type="EMBL" id="MQY03747.1"/>
    </source>
</evidence>